<keyword evidence="2" id="KW-1133">Transmembrane helix</keyword>
<name>A0AAD6V651_9AGAR</name>
<feature type="transmembrane region" description="Helical" evidence="2">
    <location>
        <begin position="36"/>
        <end position="58"/>
    </location>
</feature>
<evidence type="ECO:0000313" key="3">
    <source>
        <dbReference type="EMBL" id="KAJ7200826.1"/>
    </source>
</evidence>
<gene>
    <name evidence="3" type="ORF">GGX14DRAFT_466210</name>
</gene>
<protein>
    <submittedName>
        <fullName evidence="3">Uncharacterized protein</fullName>
    </submittedName>
</protein>
<sequence>MSLPPPALESKGMPSPPLPDTPQAHPLRMHLQLIQLLVELAICFAASAVLVLAVLQALHIPVPVCAALKITFACSVGVFATGWAVTLALCARLDVDEMSVGGDAECGLDSKEKHETGDAREVV</sequence>
<evidence type="ECO:0000256" key="1">
    <source>
        <dbReference type="SAM" id="MobiDB-lite"/>
    </source>
</evidence>
<keyword evidence="2" id="KW-0812">Transmembrane</keyword>
<keyword evidence="4" id="KW-1185">Reference proteome</keyword>
<dbReference type="EMBL" id="JARJCW010000061">
    <property type="protein sequence ID" value="KAJ7200826.1"/>
    <property type="molecule type" value="Genomic_DNA"/>
</dbReference>
<keyword evidence="2" id="KW-0472">Membrane</keyword>
<dbReference type="Proteomes" id="UP001219525">
    <property type="component" value="Unassembled WGS sequence"/>
</dbReference>
<evidence type="ECO:0000313" key="4">
    <source>
        <dbReference type="Proteomes" id="UP001219525"/>
    </source>
</evidence>
<accession>A0AAD6V651</accession>
<proteinExistence type="predicted"/>
<reference evidence="3" key="1">
    <citation type="submission" date="2023-03" db="EMBL/GenBank/DDBJ databases">
        <title>Massive genome expansion in bonnet fungi (Mycena s.s.) driven by repeated elements and novel gene families across ecological guilds.</title>
        <authorList>
            <consortium name="Lawrence Berkeley National Laboratory"/>
            <person name="Harder C.B."/>
            <person name="Miyauchi S."/>
            <person name="Viragh M."/>
            <person name="Kuo A."/>
            <person name="Thoen E."/>
            <person name="Andreopoulos B."/>
            <person name="Lu D."/>
            <person name="Skrede I."/>
            <person name="Drula E."/>
            <person name="Henrissat B."/>
            <person name="Morin E."/>
            <person name="Kohler A."/>
            <person name="Barry K."/>
            <person name="LaButti K."/>
            <person name="Morin E."/>
            <person name="Salamov A."/>
            <person name="Lipzen A."/>
            <person name="Mereny Z."/>
            <person name="Hegedus B."/>
            <person name="Baldrian P."/>
            <person name="Stursova M."/>
            <person name="Weitz H."/>
            <person name="Taylor A."/>
            <person name="Grigoriev I.V."/>
            <person name="Nagy L.G."/>
            <person name="Martin F."/>
            <person name="Kauserud H."/>
        </authorList>
    </citation>
    <scope>NUCLEOTIDE SEQUENCE</scope>
    <source>
        <strain evidence="3">9144</strain>
    </source>
</reference>
<feature type="transmembrane region" description="Helical" evidence="2">
    <location>
        <begin position="70"/>
        <end position="91"/>
    </location>
</feature>
<dbReference type="AlphaFoldDB" id="A0AAD6V651"/>
<feature type="region of interest" description="Disordered" evidence="1">
    <location>
        <begin position="1"/>
        <end position="22"/>
    </location>
</feature>
<feature type="region of interest" description="Disordered" evidence="1">
    <location>
        <begin position="103"/>
        <end position="123"/>
    </location>
</feature>
<feature type="compositionally biased region" description="Basic and acidic residues" evidence="1">
    <location>
        <begin position="108"/>
        <end position="123"/>
    </location>
</feature>
<comment type="caution">
    <text evidence="3">The sequence shown here is derived from an EMBL/GenBank/DDBJ whole genome shotgun (WGS) entry which is preliminary data.</text>
</comment>
<organism evidence="3 4">
    <name type="scientific">Mycena pura</name>
    <dbReference type="NCBI Taxonomy" id="153505"/>
    <lineage>
        <taxon>Eukaryota</taxon>
        <taxon>Fungi</taxon>
        <taxon>Dikarya</taxon>
        <taxon>Basidiomycota</taxon>
        <taxon>Agaricomycotina</taxon>
        <taxon>Agaricomycetes</taxon>
        <taxon>Agaricomycetidae</taxon>
        <taxon>Agaricales</taxon>
        <taxon>Marasmiineae</taxon>
        <taxon>Mycenaceae</taxon>
        <taxon>Mycena</taxon>
    </lineage>
</organism>
<evidence type="ECO:0000256" key="2">
    <source>
        <dbReference type="SAM" id="Phobius"/>
    </source>
</evidence>